<dbReference type="GO" id="GO:0016192">
    <property type="term" value="P:vesicle-mediated transport"/>
    <property type="evidence" value="ECO:0007669"/>
    <property type="project" value="InterPro"/>
</dbReference>
<feature type="compositionally biased region" description="Basic and acidic residues" evidence="7">
    <location>
        <begin position="1"/>
        <end position="10"/>
    </location>
</feature>
<feature type="region of interest" description="Disordered" evidence="7">
    <location>
        <begin position="1"/>
        <end position="98"/>
    </location>
</feature>
<feature type="transmembrane region" description="Helical" evidence="6">
    <location>
        <begin position="304"/>
        <end position="325"/>
    </location>
</feature>
<dbReference type="EMBL" id="MDYQ01000101">
    <property type="protein sequence ID" value="PRP82530.1"/>
    <property type="molecule type" value="Genomic_DNA"/>
</dbReference>
<evidence type="ECO:0000256" key="4">
    <source>
        <dbReference type="ARBA" id="ARBA00022989"/>
    </source>
</evidence>
<dbReference type="InParanoid" id="A0A2P6NEY9"/>
<dbReference type="OrthoDB" id="17017at2759"/>
<feature type="transmembrane region" description="Helical" evidence="6">
    <location>
        <begin position="212"/>
        <end position="231"/>
    </location>
</feature>
<keyword evidence="5 6" id="KW-0472">Membrane</keyword>
<evidence type="ECO:0000256" key="5">
    <source>
        <dbReference type="ARBA" id="ARBA00023136"/>
    </source>
</evidence>
<evidence type="ECO:0000256" key="7">
    <source>
        <dbReference type="SAM" id="MobiDB-lite"/>
    </source>
</evidence>
<comment type="subcellular location">
    <subcellularLocation>
        <location evidence="6">Golgi apparatus membrane</location>
        <topology evidence="6">Multi-pass membrane protein</topology>
    </subcellularLocation>
    <subcellularLocation>
        <location evidence="1">Membrane</location>
        <topology evidence="1">Multi-pass membrane protein</topology>
    </subcellularLocation>
</comment>
<sequence>MSKKYERQIDDKDESFGNNEGGERKIDFEDFDLNSSTGEMATAPSNAVRNTGYIPPAAYVSSPTPPQRQATSPATPQPYVPPTAQTLYSPPTVPTETEPEQLFGQGPTAVGVDQLIPPKPKPPVRIWNIEYYQFLFDVDTRDVAIRILRSLSPLPAGFFDTVGDKPDLWGPLWISSTLIFTLAVLGNVTTWIKFHFNNQDPDNQWNYDATKLGIGAGVIYGYLGLIPLLLWGACKWFKIELGYLQAVCLYGYSLFIFIPITAVNVISYTWLHWVSIAIATLISACFIVFNLVGIFRPHMGTGAILLLVAFILHAGLGIFQVYFFVAGSVTIKTS</sequence>
<dbReference type="GO" id="GO:0031267">
    <property type="term" value="F:small GTPase binding"/>
    <property type="evidence" value="ECO:0007669"/>
    <property type="project" value="InterPro"/>
</dbReference>
<evidence type="ECO:0000256" key="2">
    <source>
        <dbReference type="ARBA" id="ARBA00010596"/>
    </source>
</evidence>
<accession>A0A2P6NEY9</accession>
<feature type="domain" description="Yip1" evidence="8">
    <location>
        <begin position="155"/>
        <end position="316"/>
    </location>
</feature>
<dbReference type="Pfam" id="PF04893">
    <property type="entry name" value="Yip1"/>
    <property type="match status" value="1"/>
</dbReference>
<proteinExistence type="inferred from homology"/>
<dbReference type="STRING" id="1890364.A0A2P6NEY9"/>
<dbReference type="InterPro" id="IPR039765">
    <property type="entry name" value="Yip5/YIPF1/YIPF2"/>
</dbReference>
<feature type="transmembrane region" description="Helical" evidence="6">
    <location>
        <begin position="270"/>
        <end position="292"/>
    </location>
</feature>
<evidence type="ECO:0000313" key="9">
    <source>
        <dbReference type="EMBL" id="PRP82530.1"/>
    </source>
</evidence>
<dbReference type="Proteomes" id="UP000241769">
    <property type="component" value="Unassembled WGS sequence"/>
</dbReference>
<evidence type="ECO:0000259" key="8">
    <source>
        <dbReference type="Pfam" id="PF04893"/>
    </source>
</evidence>
<dbReference type="InterPro" id="IPR006977">
    <property type="entry name" value="Yip1_dom"/>
</dbReference>
<comment type="caution">
    <text evidence="9">The sequence shown here is derived from an EMBL/GenBank/DDBJ whole genome shotgun (WGS) entry which is preliminary data.</text>
</comment>
<dbReference type="GO" id="GO:0000139">
    <property type="term" value="C:Golgi membrane"/>
    <property type="evidence" value="ECO:0007669"/>
    <property type="project" value="UniProtKB-SubCell"/>
</dbReference>
<feature type="transmembrane region" description="Helical" evidence="6">
    <location>
        <begin position="172"/>
        <end position="192"/>
    </location>
</feature>
<keyword evidence="4 6" id="KW-1133">Transmembrane helix</keyword>
<feature type="compositionally biased region" description="Polar residues" evidence="7">
    <location>
        <begin position="33"/>
        <end position="49"/>
    </location>
</feature>
<organism evidence="9 10">
    <name type="scientific">Planoprotostelium fungivorum</name>
    <dbReference type="NCBI Taxonomy" id="1890364"/>
    <lineage>
        <taxon>Eukaryota</taxon>
        <taxon>Amoebozoa</taxon>
        <taxon>Evosea</taxon>
        <taxon>Variosea</taxon>
        <taxon>Cavosteliida</taxon>
        <taxon>Cavosteliaceae</taxon>
        <taxon>Planoprotostelium</taxon>
    </lineage>
</organism>
<gene>
    <name evidence="9" type="ORF">PROFUN_10100</name>
</gene>
<evidence type="ECO:0000256" key="6">
    <source>
        <dbReference type="RuleBase" id="RU361264"/>
    </source>
</evidence>
<name>A0A2P6NEY9_9EUKA</name>
<dbReference type="PANTHER" id="PTHR12822:SF2">
    <property type="entry name" value="PROTEIN YIPF"/>
    <property type="match status" value="1"/>
</dbReference>
<feature type="transmembrane region" description="Helical" evidence="6">
    <location>
        <begin position="243"/>
        <end position="264"/>
    </location>
</feature>
<protein>
    <recommendedName>
        <fullName evidence="6">Protein YIPF</fullName>
    </recommendedName>
</protein>
<keyword evidence="3 6" id="KW-0812">Transmembrane</keyword>
<dbReference type="PANTHER" id="PTHR12822">
    <property type="entry name" value="PROTEIN YIPF"/>
    <property type="match status" value="1"/>
</dbReference>
<evidence type="ECO:0000256" key="3">
    <source>
        <dbReference type="ARBA" id="ARBA00022692"/>
    </source>
</evidence>
<dbReference type="FunCoup" id="A0A2P6NEY9">
    <property type="interactions" value="439"/>
</dbReference>
<reference evidence="9 10" key="1">
    <citation type="journal article" date="2018" name="Genome Biol. Evol.">
        <title>Multiple Roots of Fruiting Body Formation in Amoebozoa.</title>
        <authorList>
            <person name="Hillmann F."/>
            <person name="Forbes G."/>
            <person name="Novohradska S."/>
            <person name="Ferling I."/>
            <person name="Riege K."/>
            <person name="Groth M."/>
            <person name="Westermann M."/>
            <person name="Marz M."/>
            <person name="Spaller T."/>
            <person name="Winckler T."/>
            <person name="Schaap P."/>
            <person name="Glockner G."/>
        </authorList>
    </citation>
    <scope>NUCLEOTIDE SEQUENCE [LARGE SCALE GENOMIC DNA]</scope>
    <source>
        <strain evidence="9 10">Jena</strain>
    </source>
</reference>
<keyword evidence="10" id="KW-1185">Reference proteome</keyword>
<dbReference type="AlphaFoldDB" id="A0A2P6NEY9"/>
<comment type="similarity">
    <text evidence="2 6">Belongs to the YIP1 family.</text>
</comment>
<evidence type="ECO:0000313" key="10">
    <source>
        <dbReference type="Proteomes" id="UP000241769"/>
    </source>
</evidence>
<evidence type="ECO:0000256" key="1">
    <source>
        <dbReference type="ARBA" id="ARBA00004141"/>
    </source>
</evidence>